<dbReference type="GeneID" id="70249918"/>
<name>A0AAD4Q666_9EURO</name>
<dbReference type="SUPFAM" id="SSF52743">
    <property type="entry name" value="Subtilisin-like"/>
    <property type="match status" value="1"/>
</dbReference>
<keyword evidence="1" id="KW-0645">Protease</keyword>
<dbReference type="AlphaFoldDB" id="A0AAD4Q666"/>
<keyword evidence="6" id="KW-1133">Transmembrane helix</keyword>
<evidence type="ECO:0000256" key="4">
    <source>
        <dbReference type="ARBA" id="ARBA00022825"/>
    </source>
</evidence>
<keyword evidence="3" id="KW-0378">Hydrolase</keyword>
<keyword evidence="5" id="KW-0865">Zymogen</keyword>
<dbReference type="GO" id="GO:0006508">
    <property type="term" value="P:proteolysis"/>
    <property type="evidence" value="ECO:0007669"/>
    <property type="project" value="UniProtKB-KW"/>
</dbReference>
<evidence type="ECO:0000256" key="5">
    <source>
        <dbReference type="ARBA" id="ARBA00023145"/>
    </source>
</evidence>
<proteinExistence type="predicted"/>
<accession>A0AAD4Q666</accession>
<sequence>MLEDIELPRDEVVKIALIDKGVDTEDPDVRAIERGQSFHRDSRESTDGAAWDPEFLEWNSRPPIHWIHMAICIQKICPMAKLYVARMDDSDPESQEFTLDLQSRYAVKWAREMGVHIISMSSSFKAKTGGFRNEELNDFRTAISSVKGDNILLFASLNDSPNISPDDYYPCGLADVFKIGSETKWGDKAANSLIGADFILPGDNIGVGGMHKISGSSIATAFAVGLAGLMLFTLAAYRDPKYSEYQDNDDTKRDELLKNARIKEGMNKIFNILSGNRQGIKNPDLWLSLDDKFPDEVDKTDPGPYVRDFVRGIFPM</sequence>
<evidence type="ECO:0000256" key="1">
    <source>
        <dbReference type="ARBA" id="ARBA00022670"/>
    </source>
</evidence>
<dbReference type="Gene3D" id="3.40.50.200">
    <property type="entry name" value="Peptidase S8/S53 domain"/>
    <property type="match status" value="1"/>
</dbReference>
<reference evidence="8" key="1">
    <citation type="submission" date="2021-12" db="EMBL/GenBank/DDBJ databases">
        <title>Convergent genome expansion in fungi linked to evolution of root-endophyte symbiosis.</title>
        <authorList>
            <consortium name="DOE Joint Genome Institute"/>
            <person name="Ke Y.-H."/>
            <person name="Bonito G."/>
            <person name="Liao H.-L."/>
            <person name="Looney B."/>
            <person name="Rojas-Flechas A."/>
            <person name="Nash J."/>
            <person name="Hameed K."/>
            <person name="Schadt C."/>
            <person name="Martin F."/>
            <person name="Crous P.W."/>
            <person name="Miettinen O."/>
            <person name="Magnuson J.K."/>
            <person name="Labbe J."/>
            <person name="Jacobson D."/>
            <person name="Doktycz M.J."/>
            <person name="Veneault-Fourrey C."/>
            <person name="Kuo A."/>
            <person name="Mondo S."/>
            <person name="Calhoun S."/>
            <person name="Riley R."/>
            <person name="Ohm R."/>
            <person name="LaButti K."/>
            <person name="Andreopoulos B."/>
            <person name="Pangilinan J."/>
            <person name="Nolan M."/>
            <person name="Tritt A."/>
            <person name="Clum A."/>
            <person name="Lipzen A."/>
            <person name="Daum C."/>
            <person name="Barry K."/>
            <person name="Grigoriev I.V."/>
            <person name="Vilgalys R."/>
        </authorList>
    </citation>
    <scope>NUCLEOTIDE SEQUENCE</scope>
    <source>
        <strain evidence="8">PMI_201</strain>
    </source>
</reference>
<evidence type="ECO:0000256" key="3">
    <source>
        <dbReference type="ARBA" id="ARBA00022801"/>
    </source>
</evidence>
<feature type="transmembrane region" description="Helical" evidence="6">
    <location>
        <begin position="218"/>
        <end position="237"/>
    </location>
</feature>
<keyword evidence="2" id="KW-0732">Signal</keyword>
<dbReference type="InterPro" id="IPR015500">
    <property type="entry name" value="Peptidase_S8_subtilisin-rel"/>
</dbReference>
<dbReference type="PRINTS" id="PR00723">
    <property type="entry name" value="SUBTILISIN"/>
</dbReference>
<feature type="domain" description="Peptidase S8/S53" evidence="7">
    <location>
        <begin position="13"/>
        <end position="231"/>
    </location>
</feature>
<dbReference type="RefSeq" id="XP_046077949.1">
    <property type="nucleotide sequence ID" value="XM_046219631.1"/>
</dbReference>
<keyword evidence="6" id="KW-0472">Membrane</keyword>
<keyword evidence="4" id="KW-0720">Serine protease</keyword>
<organism evidence="8 9">
    <name type="scientific">Talaromyces proteolyticus</name>
    <dbReference type="NCBI Taxonomy" id="1131652"/>
    <lineage>
        <taxon>Eukaryota</taxon>
        <taxon>Fungi</taxon>
        <taxon>Dikarya</taxon>
        <taxon>Ascomycota</taxon>
        <taxon>Pezizomycotina</taxon>
        <taxon>Eurotiomycetes</taxon>
        <taxon>Eurotiomycetidae</taxon>
        <taxon>Eurotiales</taxon>
        <taxon>Trichocomaceae</taxon>
        <taxon>Talaromyces</taxon>
        <taxon>Talaromyces sect. Bacilispori</taxon>
    </lineage>
</organism>
<evidence type="ECO:0000256" key="6">
    <source>
        <dbReference type="SAM" id="Phobius"/>
    </source>
</evidence>
<dbReference type="InterPro" id="IPR036852">
    <property type="entry name" value="Peptidase_S8/S53_dom_sf"/>
</dbReference>
<evidence type="ECO:0000259" key="7">
    <source>
        <dbReference type="Pfam" id="PF00082"/>
    </source>
</evidence>
<dbReference type="EMBL" id="JAJTJA010000001">
    <property type="protein sequence ID" value="KAH8705328.1"/>
    <property type="molecule type" value="Genomic_DNA"/>
</dbReference>
<dbReference type="Proteomes" id="UP001201262">
    <property type="component" value="Unassembled WGS sequence"/>
</dbReference>
<keyword evidence="9" id="KW-1185">Reference proteome</keyword>
<keyword evidence="6" id="KW-0812">Transmembrane</keyword>
<evidence type="ECO:0000256" key="2">
    <source>
        <dbReference type="ARBA" id="ARBA00022729"/>
    </source>
</evidence>
<dbReference type="InterPro" id="IPR000209">
    <property type="entry name" value="Peptidase_S8/S53_dom"/>
</dbReference>
<gene>
    <name evidence="8" type="ORF">BGW36DRAFT_421890</name>
</gene>
<dbReference type="GO" id="GO:0004252">
    <property type="term" value="F:serine-type endopeptidase activity"/>
    <property type="evidence" value="ECO:0007669"/>
    <property type="project" value="InterPro"/>
</dbReference>
<evidence type="ECO:0000313" key="9">
    <source>
        <dbReference type="Proteomes" id="UP001201262"/>
    </source>
</evidence>
<evidence type="ECO:0000313" key="8">
    <source>
        <dbReference type="EMBL" id="KAH8705328.1"/>
    </source>
</evidence>
<protein>
    <recommendedName>
        <fullName evidence="7">Peptidase S8/S53 domain-containing protein</fullName>
    </recommendedName>
</protein>
<dbReference type="Pfam" id="PF00082">
    <property type="entry name" value="Peptidase_S8"/>
    <property type="match status" value="1"/>
</dbReference>
<comment type="caution">
    <text evidence="8">The sequence shown here is derived from an EMBL/GenBank/DDBJ whole genome shotgun (WGS) entry which is preliminary data.</text>
</comment>